<evidence type="ECO:0000313" key="10">
    <source>
        <dbReference type="EMBL" id="EFM81436.1"/>
    </source>
</evidence>
<dbReference type="Pfam" id="PF17769">
    <property type="entry name" value="PurK_C"/>
    <property type="match status" value="1"/>
</dbReference>
<gene>
    <name evidence="8" type="primary">purK</name>
    <name evidence="10" type="ORF">HMPREF9498_02968</name>
</gene>
<comment type="cofactor">
    <cofactor evidence="2">
        <name>Mg(2+)</name>
        <dbReference type="ChEBI" id="CHEBI:18420"/>
    </cofactor>
</comment>
<proteinExistence type="inferred from homology"/>
<dbReference type="GO" id="GO:0006189">
    <property type="term" value="P:'de novo' IMP biosynthetic process"/>
    <property type="evidence" value="ECO:0007669"/>
    <property type="project" value="UniProtKB-UniRule"/>
</dbReference>
<keyword evidence="7" id="KW-0464">Manganese</keyword>
<dbReference type="RefSeq" id="WP_002382795.1">
    <property type="nucleotide sequence ID" value="NZ_GL454487.1"/>
</dbReference>
<dbReference type="InterPro" id="IPR040686">
    <property type="entry name" value="PurK_C"/>
</dbReference>
<evidence type="ECO:0000256" key="1">
    <source>
        <dbReference type="ARBA" id="ARBA00001936"/>
    </source>
</evidence>
<dbReference type="GO" id="GO:0046872">
    <property type="term" value="F:metal ion binding"/>
    <property type="evidence" value="ECO:0007669"/>
    <property type="project" value="InterPro"/>
</dbReference>
<protein>
    <recommendedName>
        <fullName evidence="8">N5-carboxyaminoimidazole ribonucleotide synthase</fullName>
        <shortName evidence="8">N5-CAIR synthase</shortName>
        <ecNumber evidence="8">6.3.4.18</ecNumber>
    </recommendedName>
    <alternativeName>
        <fullName evidence="8">5-(carboxyamino)imidazole ribonucleotide synthetase</fullName>
    </alternativeName>
</protein>
<evidence type="ECO:0000256" key="8">
    <source>
        <dbReference type="HAMAP-Rule" id="MF_01928"/>
    </source>
</evidence>
<feature type="binding site" evidence="8">
    <location>
        <position position="149"/>
    </location>
    <ligand>
        <name>ATP</name>
        <dbReference type="ChEBI" id="CHEBI:30616"/>
    </ligand>
</feature>
<dbReference type="GO" id="GO:0004638">
    <property type="term" value="F:phosphoribosylaminoimidazole carboxylase activity"/>
    <property type="evidence" value="ECO:0007669"/>
    <property type="project" value="InterPro"/>
</dbReference>
<dbReference type="HAMAP" id="MF_01928">
    <property type="entry name" value="PurK"/>
    <property type="match status" value="1"/>
</dbReference>
<keyword evidence="4 8" id="KW-0547">Nucleotide-binding</keyword>
<dbReference type="PANTHER" id="PTHR11609:SF5">
    <property type="entry name" value="PHOSPHORIBOSYLAMINOIMIDAZOLE CARBOXYLASE"/>
    <property type="match status" value="1"/>
</dbReference>
<name>A0A125W2T5_ENTFL</name>
<dbReference type="GO" id="GO:0034028">
    <property type="term" value="F:5-(carboxyamino)imidazole ribonucleotide synthase activity"/>
    <property type="evidence" value="ECO:0007669"/>
    <property type="project" value="UniProtKB-UniRule"/>
</dbReference>
<dbReference type="PROSITE" id="PS50975">
    <property type="entry name" value="ATP_GRASP"/>
    <property type="match status" value="1"/>
</dbReference>
<evidence type="ECO:0000256" key="4">
    <source>
        <dbReference type="ARBA" id="ARBA00022741"/>
    </source>
</evidence>
<dbReference type="SUPFAM" id="SSF52440">
    <property type="entry name" value="PreATP-grasp domain"/>
    <property type="match status" value="1"/>
</dbReference>
<dbReference type="FunFam" id="3.40.50.20:FF:000016">
    <property type="entry name" value="N5-carboxyaminoimidazole ribonucleotide synthase"/>
    <property type="match status" value="1"/>
</dbReference>
<feature type="binding site" evidence="8">
    <location>
        <begin position="180"/>
        <end position="183"/>
    </location>
    <ligand>
        <name>ATP</name>
        <dbReference type="ChEBI" id="CHEBI:30616"/>
    </ligand>
</feature>
<comment type="cofactor">
    <cofactor evidence="1">
        <name>Mn(2+)</name>
        <dbReference type="ChEBI" id="CHEBI:29035"/>
    </cofactor>
</comment>
<dbReference type="UniPathway" id="UPA00074">
    <property type="reaction ID" value="UER00942"/>
</dbReference>
<dbReference type="EC" id="6.3.4.18" evidence="8"/>
<evidence type="ECO:0000259" key="9">
    <source>
        <dbReference type="PROSITE" id="PS50975"/>
    </source>
</evidence>
<dbReference type="Gene3D" id="3.30.1490.20">
    <property type="entry name" value="ATP-grasp fold, A domain"/>
    <property type="match status" value="1"/>
</dbReference>
<dbReference type="GO" id="GO:0005829">
    <property type="term" value="C:cytosol"/>
    <property type="evidence" value="ECO:0007669"/>
    <property type="project" value="TreeGrafter"/>
</dbReference>
<evidence type="ECO:0000256" key="6">
    <source>
        <dbReference type="ARBA" id="ARBA00022840"/>
    </source>
</evidence>
<comment type="function">
    <text evidence="8">Catalyzes the ATP-dependent conversion of 5-aminoimidazole ribonucleotide (AIR) and HCO(3)(-) to N5-carboxyaminoimidazole ribonucleotide (N5-CAIR).</text>
</comment>
<comment type="caution">
    <text evidence="8">Lacks conserved residue(s) required for the propagation of feature annotation.</text>
</comment>
<dbReference type="Pfam" id="PF02222">
    <property type="entry name" value="ATP-grasp"/>
    <property type="match status" value="1"/>
</dbReference>
<dbReference type="InterPro" id="IPR011054">
    <property type="entry name" value="Rudment_hybrid_motif"/>
</dbReference>
<evidence type="ECO:0000256" key="5">
    <source>
        <dbReference type="ARBA" id="ARBA00022755"/>
    </source>
</evidence>
<reference evidence="10 11" key="1">
    <citation type="submission" date="2010-07" db="EMBL/GenBank/DDBJ databases">
        <authorList>
            <person name="Sid Ahmed O."/>
        </authorList>
    </citation>
    <scope>NUCLEOTIDE SEQUENCE [LARGE SCALE GENOMIC DNA]</scope>
    <source>
        <strain evidence="10 11">TX4248</strain>
    </source>
</reference>
<evidence type="ECO:0000256" key="7">
    <source>
        <dbReference type="ARBA" id="ARBA00023211"/>
    </source>
</evidence>
<evidence type="ECO:0000256" key="2">
    <source>
        <dbReference type="ARBA" id="ARBA00001946"/>
    </source>
</evidence>
<dbReference type="Gene3D" id="3.30.470.20">
    <property type="entry name" value="ATP-grasp fold, B domain"/>
    <property type="match status" value="1"/>
</dbReference>
<dbReference type="PANTHER" id="PTHR11609">
    <property type="entry name" value="PURINE BIOSYNTHESIS PROTEIN 6/7, PUR6/7"/>
    <property type="match status" value="1"/>
</dbReference>
<feature type="binding site" evidence="8">
    <location>
        <position position="188"/>
    </location>
    <ligand>
        <name>ATP</name>
        <dbReference type="ChEBI" id="CHEBI:30616"/>
    </ligand>
</feature>
<evidence type="ECO:0000313" key="11">
    <source>
        <dbReference type="Proteomes" id="UP000004846"/>
    </source>
</evidence>
<feature type="binding site" evidence="8">
    <location>
        <position position="109"/>
    </location>
    <ligand>
        <name>ATP</name>
        <dbReference type="ChEBI" id="CHEBI:30616"/>
    </ligand>
</feature>
<dbReference type="InterPro" id="IPR013815">
    <property type="entry name" value="ATP_grasp_subdomain_1"/>
</dbReference>
<dbReference type="InterPro" id="IPR003135">
    <property type="entry name" value="ATP-grasp_carboxylate-amine"/>
</dbReference>
<dbReference type="SUPFAM" id="SSF51246">
    <property type="entry name" value="Rudiment single hybrid motif"/>
    <property type="match status" value="1"/>
</dbReference>
<dbReference type="GeneID" id="60894421"/>
<comment type="subunit">
    <text evidence="8">Homodimer.</text>
</comment>
<dbReference type="NCBIfam" id="NF004675">
    <property type="entry name" value="PRK06019.1-1"/>
    <property type="match status" value="1"/>
</dbReference>
<dbReference type="InterPro" id="IPR016185">
    <property type="entry name" value="PreATP-grasp_dom_sf"/>
</dbReference>
<dbReference type="GO" id="GO:0005524">
    <property type="term" value="F:ATP binding"/>
    <property type="evidence" value="ECO:0007669"/>
    <property type="project" value="UniProtKB-UniRule"/>
</dbReference>
<organism evidence="10 11">
    <name type="scientific">Enterococcus faecalis TX4248</name>
    <dbReference type="NCBI Taxonomy" id="749495"/>
    <lineage>
        <taxon>Bacteria</taxon>
        <taxon>Bacillati</taxon>
        <taxon>Bacillota</taxon>
        <taxon>Bacilli</taxon>
        <taxon>Lactobacillales</taxon>
        <taxon>Enterococcaceae</taxon>
        <taxon>Enterococcus</taxon>
    </lineage>
</organism>
<keyword evidence="6 8" id="KW-0067">ATP-binding</keyword>
<accession>A0A125W2T5</accession>
<evidence type="ECO:0000256" key="3">
    <source>
        <dbReference type="ARBA" id="ARBA00022598"/>
    </source>
</evidence>
<dbReference type="Gene3D" id="3.40.50.20">
    <property type="match status" value="1"/>
</dbReference>
<dbReference type="SUPFAM" id="SSF56059">
    <property type="entry name" value="Glutathione synthetase ATP-binding domain-like"/>
    <property type="match status" value="1"/>
</dbReference>
<sequence length="371" mass="41101">MNLDKPLLPGQVIGIIGGGHLAKMMALSAREMGFRVGVLDPQIDCPAAQVADWQLLGAYNDPEALEKLAKRAQVITYEFEHADVDALTAIQHLANIPQGTDILAITQDRLMEKSFLEDNNIVIAPYATIVSPTDIQEAIDGIGYPCILKNTRGEGRYVLHSTSDLAPSMNLLREGTCVLEAWIPYEKELSVLISGNGRGEFATFPVVETIKKERKLHETIAPARIDDEVSGELQRIAKVIAKAVGLVGTLSIEMFYTETGGIYVNKILPRPEDAGNFSIDACSFSQYDTHIRGLCNWPMPTIQLLSEAVTVNVLGNEAYETMDIINEHPDWHFHYYGHSEAKAQRAMGHITILTKEIDETLEEIKETKIWS</sequence>
<comment type="catalytic activity">
    <reaction evidence="8">
        <text>5-amino-1-(5-phospho-beta-D-ribosyl)imidazole + hydrogencarbonate + ATP = 5-carboxyamino-1-(5-phospho-D-ribosyl)imidazole + ADP + phosphate + 2 H(+)</text>
        <dbReference type="Rhea" id="RHEA:19317"/>
        <dbReference type="ChEBI" id="CHEBI:15378"/>
        <dbReference type="ChEBI" id="CHEBI:17544"/>
        <dbReference type="ChEBI" id="CHEBI:30616"/>
        <dbReference type="ChEBI" id="CHEBI:43474"/>
        <dbReference type="ChEBI" id="CHEBI:58730"/>
        <dbReference type="ChEBI" id="CHEBI:137981"/>
        <dbReference type="ChEBI" id="CHEBI:456216"/>
        <dbReference type="EC" id="6.3.4.18"/>
    </reaction>
</comment>
<comment type="pathway">
    <text evidence="8">Purine metabolism; IMP biosynthesis via de novo pathway; 5-amino-1-(5-phospho-D-ribosyl)imidazole-4-carboxylate from 5-amino-1-(5-phospho-D-ribosyl)imidazole (N5-CAIR route): step 1/2.</text>
</comment>
<dbReference type="Proteomes" id="UP000004846">
    <property type="component" value="Unassembled WGS sequence"/>
</dbReference>
<dbReference type="InterPro" id="IPR005875">
    <property type="entry name" value="PurK"/>
</dbReference>
<dbReference type="HOGENOM" id="CLU_011534_0_1_9"/>
<dbReference type="AlphaFoldDB" id="A0A125W2T5"/>
<dbReference type="Pfam" id="PF22660">
    <property type="entry name" value="RS_preATP-grasp-like"/>
    <property type="match status" value="1"/>
</dbReference>
<keyword evidence="3 8" id="KW-0436">Ligase</keyword>
<feature type="domain" description="ATP-grasp" evidence="9">
    <location>
        <begin position="113"/>
        <end position="295"/>
    </location>
</feature>
<dbReference type="InterPro" id="IPR011761">
    <property type="entry name" value="ATP-grasp"/>
</dbReference>
<comment type="caution">
    <text evidence="10">The sequence shown here is derived from an EMBL/GenBank/DDBJ whole genome shotgun (WGS) entry which is preliminary data.</text>
</comment>
<keyword evidence="5 8" id="KW-0658">Purine biosynthesis</keyword>
<dbReference type="EMBL" id="AEBR01000106">
    <property type="protein sequence ID" value="EFM81436.1"/>
    <property type="molecule type" value="Genomic_DNA"/>
</dbReference>
<dbReference type="InterPro" id="IPR054350">
    <property type="entry name" value="PurT/PurK_preATP-grasp"/>
</dbReference>
<comment type="similarity">
    <text evidence="8">Belongs to the PurK/PurT family.</text>
</comment>